<sequence>MLSLHHVKKSFVLYEQNKVLNVLHDVQFHVNQGTFACLTGPSGSGKSTILRSIYGTYRIDAGSIYFNSKRFGKVDVVQLDPYQMIILRRTEIGYVSQFLQTIPRTEARLTVAERLVASGIGYLEARQEAKKILAYVGLPESLWEGDPRFFSGGEKLLVNIARALITRPQLLLLDEPTASLDVNLKEHIIQLLKDLHEKGTTILMVSHDAETVHRLCQHRLEVKNGCIAHNLAK</sequence>
<evidence type="ECO:0000256" key="2">
    <source>
        <dbReference type="ARBA" id="ARBA00022840"/>
    </source>
</evidence>
<name>A0A2R6Y291_9BACL</name>
<dbReference type="Proteomes" id="UP000244338">
    <property type="component" value="Unassembled WGS sequence"/>
</dbReference>
<dbReference type="EMBL" id="PEBX01000018">
    <property type="protein sequence ID" value="PTQ56809.1"/>
    <property type="molecule type" value="Genomic_DNA"/>
</dbReference>
<evidence type="ECO:0000259" key="3">
    <source>
        <dbReference type="PROSITE" id="PS50893"/>
    </source>
</evidence>
<dbReference type="PANTHER" id="PTHR24220">
    <property type="entry name" value="IMPORT ATP-BINDING PROTEIN"/>
    <property type="match status" value="1"/>
</dbReference>
<dbReference type="GO" id="GO:0022857">
    <property type="term" value="F:transmembrane transporter activity"/>
    <property type="evidence" value="ECO:0007669"/>
    <property type="project" value="TreeGrafter"/>
</dbReference>
<evidence type="ECO:0000313" key="5">
    <source>
        <dbReference type="Proteomes" id="UP000244338"/>
    </source>
</evidence>
<dbReference type="Gene3D" id="3.40.50.300">
    <property type="entry name" value="P-loop containing nucleotide triphosphate hydrolases"/>
    <property type="match status" value="1"/>
</dbReference>
<dbReference type="InterPro" id="IPR003593">
    <property type="entry name" value="AAA+_ATPase"/>
</dbReference>
<dbReference type="InterPro" id="IPR027417">
    <property type="entry name" value="P-loop_NTPase"/>
</dbReference>
<comment type="caution">
    <text evidence="4">The sequence shown here is derived from an EMBL/GenBank/DDBJ whole genome shotgun (WGS) entry which is preliminary data.</text>
</comment>
<keyword evidence="2 4" id="KW-0067">ATP-binding</keyword>
<evidence type="ECO:0000313" key="4">
    <source>
        <dbReference type="EMBL" id="PTQ56809.1"/>
    </source>
</evidence>
<dbReference type="PANTHER" id="PTHR24220:SF690">
    <property type="entry name" value="ABC TRANSPORTER, ATP-BINDING PROTEIN"/>
    <property type="match status" value="1"/>
</dbReference>
<proteinExistence type="predicted"/>
<dbReference type="InterPro" id="IPR015854">
    <property type="entry name" value="ABC_transpr_LolD-like"/>
</dbReference>
<gene>
    <name evidence="4" type="ORF">BSOLF_2611</name>
</gene>
<dbReference type="SMART" id="SM00382">
    <property type="entry name" value="AAA"/>
    <property type="match status" value="1"/>
</dbReference>
<keyword evidence="1" id="KW-0547">Nucleotide-binding</keyword>
<dbReference type="GO" id="GO:0005886">
    <property type="term" value="C:plasma membrane"/>
    <property type="evidence" value="ECO:0007669"/>
    <property type="project" value="TreeGrafter"/>
</dbReference>
<evidence type="ECO:0000256" key="1">
    <source>
        <dbReference type="ARBA" id="ARBA00022741"/>
    </source>
</evidence>
<protein>
    <submittedName>
        <fullName evidence="4">Phosphonates transport ATP-binding protein PhnL</fullName>
    </submittedName>
</protein>
<accession>A0A2R6Y291</accession>
<organism evidence="4 5">
    <name type="scientific">Candidatus Carbonibacillus altaicus</name>
    <dbReference type="NCBI Taxonomy" id="2163959"/>
    <lineage>
        <taxon>Bacteria</taxon>
        <taxon>Bacillati</taxon>
        <taxon>Bacillota</taxon>
        <taxon>Bacilli</taxon>
        <taxon>Bacillales</taxon>
        <taxon>Candidatus Carbonibacillus</taxon>
    </lineage>
</organism>
<reference evidence="5" key="1">
    <citation type="journal article" date="2018" name="Sci. Rep.">
        <title>Lignite coal burning seam in the remote Altai Mountains harbors a hydrogen-driven thermophilic microbial community.</title>
        <authorList>
            <person name="Kadnikov V.V."/>
            <person name="Mardanov A.V."/>
            <person name="Ivasenko D.A."/>
            <person name="Antsiferov D.V."/>
            <person name="Beletsky A.V."/>
            <person name="Karnachuk O.V."/>
            <person name="Ravin N.V."/>
        </authorList>
    </citation>
    <scope>NUCLEOTIDE SEQUENCE [LARGE SCALE GENOMIC DNA]</scope>
</reference>
<dbReference type="GO" id="GO:0005524">
    <property type="term" value="F:ATP binding"/>
    <property type="evidence" value="ECO:0007669"/>
    <property type="project" value="UniProtKB-KW"/>
</dbReference>
<dbReference type="Pfam" id="PF00005">
    <property type="entry name" value="ABC_tran"/>
    <property type="match status" value="1"/>
</dbReference>
<dbReference type="GO" id="GO:0016887">
    <property type="term" value="F:ATP hydrolysis activity"/>
    <property type="evidence" value="ECO:0007669"/>
    <property type="project" value="InterPro"/>
</dbReference>
<feature type="domain" description="ABC transporter" evidence="3">
    <location>
        <begin position="2"/>
        <end position="232"/>
    </location>
</feature>
<dbReference type="SUPFAM" id="SSF52540">
    <property type="entry name" value="P-loop containing nucleoside triphosphate hydrolases"/>
    <property type="match status" value="1"/>
</dbReference>
<dbReference type="AlphaFoldDB" id="A0A2R6Y291"/>
<dbReference type="InterPro" id="IPR003439">
    <property type="entry name" value="ABC_transporter-like_ATP-bd"/>
</dbReference>
<dbReference type="PROSITE" id="PS50893">
    <property type="entry name" value="ABC_TRANSPORTER_2"/>
    <property type="match status" value="1"/>
</dbReference>